<evidence type="ECO:0000256" key="1">
    <source>
        <dbReference type="ARBA" id="ARBA00005889"/>
    </source>
</evidence>
<dbReference type="PANTHER" id="PTHR31669:SF293">
    <property type="entry name" value="PROTEIN FAR1-RELATED SEQUENCE"/>
    <property type="match status" value="1"/>
</dbReference>
<dbReference type="GO" id="GO:0008270">
    <property type="term" value="F:zinc ion binding"/>
    <property type="evidence" value="ECO:0007669"/>
    <property type="project" value="UniProtKB-UniRule"/>
</dbReference>
<dbReference type="Pfam" id="PF04434">
    <property type="entry name" value="SWIM"/>
    <property type="match status" value="1"/>
</dbReference>
<evidence type="ECO:0000256" key="5">
    <source>
        <dbReference type="PROSITE-ProRule" id="PRU00325"/>
    </source>
</evidence>
<dbReference type="GO" id="GO:0006355">
    <property type="term" value="P:regulation of DNA-templated transcription"/>
    <property type="evidence" value="ECO:0007669"/>
    <property type="project" value="UniProtKB-UniRule"/>
</dbReference>
<evidence type="ECO:0000313" key="9">
    <source>
        <dbReference type="EMBL" id="KAG6716185.1"/>
    </source>
</evidence>
<evidence type="ECO:0000259" key="8">
    <source>
        <dbReference type="PROSITE" id="PS50966"/>
    </source>
</evidence>
<evidence type="ECO:0000313" key="10">
    <source>
        <dbReference type="Proteomes" id="UP000811246"/>
    </source>
</evidence>
<dbReference type="PROSITE" id="PS50966">
    <property type="entry name" value="ZF_SWIM"/>
    <property type="match status" value="1"/>
</dbReference>
<feature type="region of interest" description="Disordered" evidence="7">
    <location>
        <begin position="775"/>
        <end position="803"/>
    </location>
</feature>
<accession>A0A922F8X1</accession>
<dbReference type="EMBL" id="CM031828">
    <property type="protein sequence ID" value="KAG6716185.1"/>
    <property type="molecule type" value="Genomic_DNA"/>
</dbReference>
<reference evidence="9" key="1">
    <citation type="submission" date="2021-01" db="EMBL/GenBank/DDBJ databases">
        <authorList>
            <person name="Lovell J.T."/>
            <person name="Bentley N."/>
            <person name="Bhattarai G."/>
            <person name="Jenkins J.W."/>
            <person name="Sreedasyam A."/>
            <person name="Alarcon Y."/>
            <person name="Bock C."/>
            <person name="Boston L."/>
            <person name="Carlson J."/>
            <person name="Cervantes K."/>
            <person name="Clermont K."/>
            <person name="Krom N."/>
            <person name="Kubenka K."/>
            <person name="Mamidi S."/>
            <person name="Mattison C."/>
            <person name="Monteros M."/>
            <person name="Pisani C."/>
            <person name="Plott C."/>
            <person name="Rajasekar S."/>
            <person name="Rhein H.S."/>
            <person name="Rohla C."/>
            <person name="Song M."/>
            <person name="Hilaire R.S."/>
            <person name="Shu S."/>
            <person name="Wells L."/>
            <person name="Wang X."/>
            <person name="Webber J."/>
            <person name="Heerema R.J."/>
            <person name="Klein P."/>
            <person name="Conner P."/>
            <person name="Grauke L."/>
            <person name="Grimwood J."/>
            <person name="Schmutz J."/>
            <person name="Randall J.J."/>
        </authorList>
    </citation>
    <scope>NUCLEOTIDE SEQUENCE</scope>
    <source>
        <tissue evidence="9">Leaf</tissue>
    </source>
</reference>
<dbReference type="GO" id="GO:0046983">
    <property type="term" value="F:protein dimerization activity"/>
    <property type="evidence" value="ECO:0007669"/>
    <property type="project" value="InterPro"/>
</dbReference>
<feature type="compositionally biased region" description="Basic residues" evidence="7">
    <location>
        <begin position="783"/>
        <end position="793"/>
    </location>
</feature>
<dbReference type="InterPro" id="IPR004330">
    <property type="entry name" value="FAR1_DNA_bnd_dom"/>
</dbReference>
<protein>
    <recommendedName>
        <fullName evidence="6">Protein FAR1-RELATED SEQUENCE</fullName>
    </recommendedName>
</protein>
<evidence type="ECO:0000256" key="3">
    <source>
        <dbReference type="ARBA" id="ARBA00022771"/>
    </source>
</evidence>
<dbReference type="SMART" id="SM00575">
    <property type="entry name" value="ZnF_PMZ"/>
    <property type="match status" value="1"/>
</dbReference>
<evidence type="ECO:0000256" key="4">
    <source>
        <dbReference type="ARBA" id="ARBA00022833"/>
    </source>
</evidence>
<proteinExistence type="inferred from homology"/>
<name>A0A922F8X1_CARIL</name>
<comment type="similarity">
    <text evidence="1 6">Belongs to the FHY3/FAR1 family.</text>
</comment>
<comment type="caution">
    <text evidence="9">The sequence shown here is derived from an EMBL/GenBank/DDBJ whole genome shotgun (WGS) entry which is preliminary data.</text>
</comment>
<dbReference type="PANTHER" id="PTHR31669">
    <property type="entry name" value="PROTEIN FAR1-RELATED SEQUENCE 10-RELATED"/>
    <property type="match status" value="1"/>
</dbReference>
<dbReference type="Pfam" id="PF14372">
    <property type="entry name" value="hAT-like_RNase-H"/>
    <property type="match status" value="1"/>
</dbReference>
<dbReference type="InterPro" id="IPR007527">
    <property type="entry name" value="Znf_SWIM"/>
</dbReference>
<sequence length="823" mass="95208">MATNMKKKFNKYWDNLDNINMLLFVGILLDPRYKIRYLDFELEVMYTHDPTKAVDLSCSVKNTLTRMHEAYLANEDVSNSLQQQQQPRSLSREDVNLTGEDGASTDVDVRAQRMTIFQQRLQSEDSLENKSEVDRYLDEKCETDSASFDILVWWKVNSFRYRVLSKIARDVLAISVSTVASESCFSTAGRVLDPFRSSLSPMMDVEDAQVFYKAYARRKCFAIRTNHTRLSKDDKTLCAVDYVCTREGFRRASRKEQDRTILEPAETKIGCKAIMRIKKDGEKWIVNKFVVGHNHILLTPKSTSFLRGHRGVSKVQKNLIMTLNESGVPTRKIMSVLSKESGGDFNIGCIGKDVENYVGNKRRKVFEEGDAQRLYSYFVDRQLKEPEFVFSMQVDKNGAAYQYFGDVVTFDATYLTNIYKMPFVPFSGVNHHHQTIMFGCALLVTMFGRAPSTIITNDDKAMTKAIGEVLLNTIHRLCLWHILQKFLEHLAHAYNKYPDFQKDFHHYIHETITTEEFEQEWALILVKYELGENAWLQNLYARLDKWVPAYLRSIFCAGMSTTQKSESMNKFFKDYVKSSTMVSDFVHQYEKSIDARYFKEKENDVRTKSTRAIMKTPLKIEEEAAMVYSRNKKIIKEGETKTYGVNAYGKETPLYHVTLEGDEEHATCTCHKWDFMEILCRHILWTINAKRVRVDPFLTYHPTMRKTKTMLQLYDIIELGSQSVDKHNHLTVALEKVHKELLDIEDNVECSRACEPTNDDHNMGSQVISNLSQMVKDPPRVPTKGRPKSLRAKNPKETHVTKKRHCSICKNEGHAKNNCPSVR</sequence>
<dbReference type="Pfam" id="PF05699">
    <property type="entry name" value="Dimer_Tnp_hAT"/>
    <property type="match status" value="1"/>
</dbReference>
<feature type="region of interest" description="Disordered" evidence="7">
    <location>
        <begin position="76"/>
        <end position="102"/>
    </location>
</feature>
<comment type="function">
    <text evidence="6">Putative transcription activator involved in regulating light control of development.</text>
</comment>
<keyword evidence="6" id="KW-0539">Nucleus</keyword>
<dbReference type="InterPro" id="IPR008906">
    <property type="entry name" value="HATC_C_dom"/>
</dbReference>
<dbReference type="Pfam" id="PF10551">
    <property type="entry name" value="MULE"/>
    <property type="match status" value="1"/>
</dbReference>
<gene>
    <name evidence="9" type="ORF">I3842_04G034800</name>
</gene>
<dbReference type="AlphaFoldDB" id="A0A922F8X1"/>
<evidence type="ECO:0000256" key="6">
    <source>
        <dbReference type="RuleBase" id="RU367018"/>
    </source>
</evidence>
<dbReference type="GO" id="GO:0005634">
    <property type="term" value="C:nucleus"/>
    <property type="evidence" value="ECO:0007669"/>
    <property type="project" value="UniProtKB-SubCell"/>
</dbReference>
<keyword evidence="3 5" id="KW-0863">Zinc-finger</keyword>
<dbReference type="InterPro" id="IPR006564">
    <property type="entry name" value="Znf_PMZ"/>
</dbReference>
<evidence type="ECO:0000256" key="7">
    <source>
        <dbReference type="SAM" id="MobiDB-lite"/>
    </source>
</evidence>
<dbReference type="Pfam" id="PF03101">
    <property type="entry name" value="FAR1"/>
    <property type="match status" value="1"/>
</dbReference>
<comment type="subcellular location">
    <subcellularLocation>
        <location evidence="6">Nucleus</location>
    </subcellularLocation>
</comment>
<dbReference type="Proteomes" id="UP000811246">
    <property type="component" value="Chromosome 4"/>
</dbReference>
<dbReference type="InterPro" id="IPR018289">
    <property type="entry name" value="MULE_transposase_dom"/>
</dbReference>
<organism evidence="9 10">
    <name type="scientific">Carya illinoinensis</name>
    <name type="common">Pecan</name>
    <dbReference type="NCBI Taxonomy" id="32201"/>
    <lineage>
        <taxon>Eukaryota</taxon>
        <taxon>Viridiplantae</taxon>
        <taxon>Streptophyta</taxon>
        <taxon>Embryophyta</taxon>
        <taxon>Tracheophyta</taxon>
        <taxon>Spermatophyta</taxon>
        <taxon>Magnoliopsida</taxon>
        <taxon>eudicotyledons</taxon>
        <taxon>Gunneridae</taxon>
        <taxon>Pentapetalae</taxon>
        <taxon>rosids</taxon>
        <taxon>fabids</taxon>
        <taxon>Fagales</taxon>
        <taxon>Juglandaceae</taxon>
        <taxon>Carya</taxon>
    </lineage>
</organism>
<keyword evidence="2 6" id="KW-0479">Metal-binding</keyword>
<feature type="domain" description="SWIM-type" evidence="8">
    <location>
        <begin position="655"/>
        <end position="691"/>
    </location>
</feature>
<dbReference type="GO" id="GO:0003677">
    <property type="term" value="F:DNA binding"/>
    <property type="evidence" value="ECO:0007669"/>
    <property type="project" value="InterPro"/>
</dbReference>
<evidence type="ECO:0000256" key="2">
    <source>
        <dbReference type="ARBA" id="ARBA00022723"/>
    </source>
</evidence>
<dbReference type="InterPro" id="IPR031052">
    <property type="entry name" value="FHY3/FAR1"/>
</dbReference>
<dbReference type="InterPro" id="IPR025525">
    <property type="entry name" value="hAT-like_transposase_RNase-H"/>
</dbReference>
<keyword evidence="4 6" id="KW-0862">Zinc</keyword>